<evidence type="ECO:0000313" key="3">
    <source>
        <dbReference type="Proteomes" id="UP000683507"/>
    </source>
</evidence>
<dbReference type="InterPro" id="IPR016187">
    <property type="entry name" value="CTDL_fold"/>
</dbReference>
<protein>
    <recommendedName>
        <fullName evidence="1">Sulfatase-modifying factor enzyme-like domain-containing protein</fullName>
    </recommendedName>
</protein>
<dbReference type="Pfam" id="PF03781">
    <property type="entry name" value="FGE-sulfatase"/>
    <property type="match status" value="1"/>
</dbReference>
<keyword evidence="3" id="KW-1185">Reference proteome</keyword>
<dbReference type="Proteomes" id="UP000683507">
    <property type="component" value="Chromosome"/>
</dbReference>
<organism evidence="2 3">
    <name type="scientific">Parvicella tangerina</name>
    <dbReference type="NCBI Taxonomy" id="2829795"/>
    <lineage>
        <taxon>Bacteria</taxon>
        <taxon>Pseudomonadati</taxon>
        <taxon>Bacteroidota</taxon>
        <taxon>Flavobacteriia</taxon>
        <taxon>Flavobacteriales</taxon>
        <taxon>Parvicellaceae</taxon>
        <taxon>Parvicella</taxon>
    </lineage>
</organism>
<dbReference type="InterPro" id="IPR042095">
    <property type="entry name" value="SUMF_sf"/>
</dbReference>
<evidence type="ECO:0000313" key="2">
    <source>
        <dbReference type="EMBL" id="CAG5079953.1"/>
    </source>
</evidence>
<evidence type="ECO:0000259" key="1">
    <source>
        <dbReference type="Pfam" id="PF03781"/>
    </source>
</evidence>
<reference evidence="2" key="1">
    <citation type="submission" date="2021-04" db="EMBL/GenBank/DDBJ databases">
        <authorList>
            <person name="Rodrigo-Torres L."/>
            <person name="Arahal R. D."/>
            <person name="Lucena T."/>
        </authorList>
    </citation>
    <scope>NUCLEOTIDE SEQUENCE</scope>
    <source>
        <strain evidence="2">AS29M-1</strain>
    </source>
</reference>
<gene>
    <name evidence="2" type="ORF">CRYO30217_01131</name>
</gene>
<dbReference type="Gene3D" id="3.90.1580.10">
    <property type="entry name" value="paralog of FGE (formylglycine-generating enzyme)"/>
    <property type="match status" value="1"/>
</dbReference>
<proteinExistence type="predicted"/>
<sequence>MKLSYLITLSIPIILIGCSLFRFDASSYPEAELPPGTMKIGDNFYFDQTEITNHHWCEYLYWTQQVYGESSKEYLDALPKSTAWIELDSSYAYLDTFYLRHPSYRDYPAVGLSFQQVNNFAQWRSDRVFEYLLIREEVIEFNPNFNRDTFFTIEKYFTGNYLDYEPDERFIHYPSYSIPSMKDYIILDALQDSINYKFDQYCLKKDNQWTPIRCREVRIQRQNETPWFEEPTAPVIQSKKGKYRPISHLNGNVMEFTSKPYLYFGLSYLDSCNQSRGLLRYDTSESNAYTGFRNVCTFKKWGK</sequence>
<dbReference type="InterPro" id="IPR005532">
    <property type="entry name" value="SUMF_dom"/>
</dbReference>
<dbReference type="AlphaFoldDB" id="A0A916JLB7"/>
<dbReference type="SUPFAM" id="SSF56436">
    <property type="entry name" value="C-type lectin-like"/>
    <property type="match status" value="1"/>
</dbReference>
<name>A0A916JLB7_9FLAO</name>
<accession>A0A916JLB7</accession>
<dbReference type="PROSITE" id="PS51257">
    <property type="entry name" value="PROKAR_LIPOPROTEIN"/>
    <property type="match status" value="1"/>
</dbReference>
<dbReference type="KEGG" id="ptan:CRYO30217_01131"/>
<feature type="domain" description="Sulfatase-modifying factor enzyme-like" evidence="1">
    <location>
        <begin position="31"/>
        <end position="127"/>
    </location>
</feature>
<dbReference type="EMBL" id="OU015584">
    <property type="protein sequence ID" value="CAG5079953.1"/>
    <property type="molecule type" value="Genomic_DNA"/>
</dbReference>